<comment type="caution">
    <text evidence="2">The sequence shown here is derived from an EMBL/GenBank/DDBJ whole genome shotgun (WGS) entry which is preliminary data.</text>
</comment>
<dbReference type="Pfam" id="PF00144">
    <property type="entry name" value="Beta-lactamase"/>
    <property type="match status" value="1"/>
</dbReference>
<evidence type="ECO:0000313" key="3">
    <source>
        <dbReference type="Proteomes" id="UP000269774"/>
    </source>
</evidence>
<dbReference type="SUPFAM" id="SSF56601">
    <property type="entry name" value="beta-lactamase/transpeptidase-like"/>
    <property type="match status" value="1"/>
</dbReference>
<dbReference type="EMBL" id="RFFM01000002">
    <property type="protein sequence ID" value="RMH90084.1"/>
    <property type="molecule type" value="Genomic_DNA"/>
</dbReference>
<dbReference type="PANTHER" id="PTHR43319:SF3">
    <property type="entry name" value="BETA-LACTAMASE-RELATED DOMAIN-CONTAINING PROTEIN"/>
    <property type="match status" value="1"/>
</dbReference>
<dbReference type="PANTHER" id="PTHR43319">
    <property type="entry name" value="BETA-LACTAMASE-RELATED"/>
    <property type="match status" value="1"/>
</dbReference>
<dbReference type="Gene3D" id="3.40.710.10">
    <property type="entry name" value="DD-peptidase/beta-lactamase superfamily"/>
    <property type="match status" value="1"/>
</dbReference>
<evidence type="ECO:0000313" key="2">
    <source>
        <dbReference type="EMBL" id="RMH90084.1"/>
    </source>
</evidence>
<protein>
    <submittedName>
        <fullName evidence="2">Class A beta-lactamase-related serine hydrolase</fullName>
    </submittedName>
</protein>
<keyword evidence="2" id="KW-0378">Hydrolase</keyword>
<sequence>MQIQGYFDLRFEAVKETFANLFEQTQQRGAAVCVKVGGETVIDLWAGVADNAGEQAWQSDTLVNLFSCTKTFTAVAALQLVGEGRLQLDEPVARLWPEFGANGKGGITLRQLLSHQAGLPAIRQPLPPEALYDWDAMTAALAAEHPWWNPGDGHGYAAITYGWLLGELIRRADGREAGEAIVARTARPLDLDFHIGLADAEFDRVGYLTRQKNNFGDAAAQRVFKALVEDPQSLTARAFTNPPSIMNSANKPEWRRMSQPAANGHGNARSLAGFYDGLLRGELLDYELLTEMTREHCQGEDRTLLTRTRFALGCWLDQPEVVNATFGMGPAAFGHPGAGGCIGFADPQQDIAFGYVTNTLGPYVLMDPRAQALARSVKACLG</sequence>
<dbReference type="GO" id="GO:0016787">
    <property type="term" value="F:hydrolase activity"/>
    <property type="evidence" value="ECO:0007669"/>
    <property type="project" value="UniProtKB-KW"/>
</dbReference>
<keyword evidence="3" id="KW-1185">Reference proteome</keyword>
<dbReference type="OrthoDB" id="5705574at2"/>
<accession>A0A3M2HWB1</accession>
<dbReference type="AlphaFoldDB" id="A0A3M2HWB1"/>
<evidence type="ECO:0000259" key="1">
    <source>
        <dbReference type="Pfam" id="PF00144"/>
    </source>
</evidence>
<dbReference type="InterPro" id="IPR001466">
    <property type="entry name" value="Beta-lactam-related"/>
</dbReference>
<dbReference type="Proteomes" id="UP000269774">
    <property type="component" value="Unassembled WGS sequence"/>
</dbReference>
<organism evidence="2 3">
    <name type="scientific">Stutzerimonas zhaodongensis</name>
    <dbReference type="NCBI Taxonomy" id="1176257"/>
    <lineage>
        <taxon>Bacteria</taxon>
        <taxon>Pseudomonadati</taxon>
        <taxon>Pseudomonadota</taxon>
        <taxon>Gammaproteobacteria</taxon>
        <taxon>Pseudomonadales</taxon>
        <taxon>Pseudomonadaceae</taxon>
        <taxon>Stutzerimonas</taxon>
    </lineage>
</organism>
<reference evidence="2 3" key="1">
    <citation type="submission" date="2018-10" db="EMBL/GenBank/DDBJ databases">
        <title>Pseudomonas zhaodongensis NEAU-ST5-21(T) genome.</title>
        <authorList>
            <person name="Peng J."/>
            <person name="Liu Z.-P."/>
        </authorList>
    </citation>
    <scope>NUCLEOTIDE SEQUENCE [LARGE SCALE GENOMIC DNA]</scope>
    <source>
        <strain evidence="2 3">NEAU-ST5-21</strain>
    </source>
</reference>
<gene>
    <name evidence="2" type="ORF">EA797_11220</name>
</gene>
<dbReference type="InterPro" id="IPR012338">
    <property type="entry name" value="Beta-lactam/transpept-like"/>
</dbReference>
<dbReference type="InterPro" id="IPR052907">
    <property type="entry name" value="Beta-lactamase/esterase"/>
</dbReference>
<name>A0A3M2HWB1_9GAMM</name>
<proteinExistence type="predicted"/>
<dbReference type="RefSeq" id="WP_122165274.1">
    <property type="nucleotide sequence ID" value="NZ_JAMOIB010000002.1"/>
</dbReference>
<feature type="domain" description="Beta-lactamase-related" evidence="1">
    <location>
        <begin position="18"/>
        <end position="374"/>
    </location>
</feature>